<keyword evidence="3" id="KW-1185">Reference proteome</keyword>
<organism evidence="2 3">
    <name type="scientific">Gottfriedia solisilvae</name>
    <dbReference type="NCBI Taxonomy" id="1516104"/>
    <lineage>
        <taxon>Bacteria</taxon>
        <taxon>Bacillati</taxon>
        <taxon>Bacillota</taxon>
        <taxon>Bacilli</taxon>
        <taxon>Bacillales</taxon>
        <taxon>Bacillaceae</taxon>
        <taxon>Gottfriedia</taxon>
    </lineage>
</organism>
<gene>
    <name evidence="2" type="ORF">GCM10007380_36480</name>
</gene>
<dbReference type="OrthoDB" id="2691543at2"/>
<evidence type="ECO:0000256" key="1">
    <source>
        <dbReference type="SAM" id="MobiDB-lite"/>
    </source>
</evidence>
<proteinExistence type="predicted"/>
<dbReference type="Proteomes" id="UP000626244">
    <property type="component" value="Unassembled WGS sequence"/>
</dbReference>
<dbReference type="AlphaFoldDB" id="A0A8J3AQU3"/>
<comment type="caution">
    <text evidence="2">The sequence shown here is derived from an EMBL/GenBank/DDBJ whole genome shotgun (WGS) entry which is preliminary data.</text>
</comment>
<feature type="region of interest" description="Disordered" evidence="1">
    <location>
        <begin position="54"/>
        <end position="74"/>
    </location>
</feature>
<evidence type="ECO:0000313" key="2">
    <source>
        <dbReference type="EMBL" id="GGI17145.1"/>
    </source>
</evidence>
<sequence length="74" mass="8649">MYVGRDLSELSMTPKTEWKDSELEYFHHSFQQITGYLNVEGNSMQKEIIKEIESRGGLHRSEADWGHGTRPTYD</sequence>
<evidence type="ECO:0008006" key="4">
    <source>
        <dbReference type="Google" id="ProtNLM"/>
    </source>
</evidence>
<reference evidence="3" key="1">
    <citation type="journal article" date="2019" name="Int. J. Syst. Evol. Microbiol.">
        <title>The Global Catalogue of Microorganisms (GCM) 10K type strain sequencing project: providing services to taxonomists for standard genome sequencing and annotation.</title>
        <authorList>
            <consortium name="The Broad Institute Genomics Platform"/>
            <consortium name="The Broad Institute Genome Sequencing Center for Infectious Disease"/>
            <person name="Wu L."/>
            <person name="Ma J."/>
        </authorList>
    </citation>
    <scope>NUCLEOTIDE SEQUENCE [LARGE SCALE GENOMIC DNA]</scope>
    <source>
        <strain evidence="3">CGMCC 1.14993</strain>
    </source>
</reference>
<evidence type="ECO:0000313" key="3">
    <source>
        <dbReference type="Proteomes" id="UP000626244"/>
    </source>
</evidence>
<dbReference type="RefSeq" id="WP_088002361.1">
    <property type="nucleotide sequence ID" value="NZ_BMHB01000003.1"/>
</dbReference>
<accession>A0A8J3AQU3</accession>
<name>A0A8J3AQU3_9BACI</name>
<protein>
    <recommendedName>
        <fullName evidence="4">Cytosolic protein</fullName>
    </recommendedName>
</protein>
<dbReference type="EMBL" id="BMHB01000003">
    <property type="protein sequence ID" value="GGI17145.1"/>
    <property type="molecule type" value="Genomic_DNA"/>
</dbReference>